<name>A0A8J8SJA6_9FIRM</name>
<dbReference type="GO" id="GO:0006935">
    <property type="term" value="P:chemotaxis"/>
    <property type="evidence" value="ECO:0007669"/>
    <property type="project" value="UniProtKB-KW"/>
</dbReference>
<evidence type="ECO:0000259" key="2">
    <source>
        <dbReference type="Pfam" id="PF13690"/>
    </source>
</evidence>
<sequence>MSGVNVEFINPFIGAAQKILRDVCQLETKLQKPYLKEAEYKGDLVAVIIGVTGNIKGQVILSISIETACNIASKMMMGMPVDALNDMAKSAISELSNMILGNAATNLSQKGLTVDITPPSICLGKDMNITVNHSKNICVPLKFDDNSLFEVNISIVEE</sequence>
<evidence type="ECO:0000313" key="3">
    <source>
        <dbReference type="EMBL" id="QUI25466.1"/>
    </source>
</evidence>
<dbReference type="PANTHER" id="PTHR39452:SF1">
    <property type="entry name" value="CHEY-P PHOSPHATASE CHEX"/>
    <property type="match status" value="1"/>
</dbReference>
<dbReference type="Gene3D" id="3.40.1550.10">
    <property type="entry name" value="CheC-like"/>
    <property type="match status" value="1"/>
</dbReference>
<gene>
    <name evidence="3" type="ORF">HZI73_25605</name>
</gene>
<protein>
    <submittedName>
        <fullName evidence="3">Chemotaxis protein CheX</fullName>
    </submittedName>
</protein>
<dbReference type="KEGG" id="vpy:HZI73_25605"/>
<dbReference type="InterPro" id="IPR038756">
    <property type="entry name" value="CheX-like"/>
</dbReference>
<evidence type="ECO:0000256" key="1">
    <source>
        <dbReference type="ARBA" id="ARBA00022500"/>
    </source>
</evidence>
<proteinExistence type="predicted"/>
<dbReference type="InterPro" id="IPR028051">
    <property type="entry name" value="CheX-like_dom"/>
</dbReference>
<keyword evidence="1" id="KW-0145">Chemotaxis</keyword>
<dbReference type="SUPFAM" id="SSF103039">
    <property type="entry name" value="CheC-like"/>
    <property type="match status" value="1"/>
</dbReference>
<dbReference type="Proteomes" id="UP000683246">
    <property type="component" value="Chromosome"/>
</dbReference>
<dbReference type="AlphaFoldDB" id="A0A8J8SJA6"/>
<dbReference type="InterPro" id="IPR028976">
    <property type="entry name" value="CheC-like_sf"/>
</dbReference>
<keyword evidence="4" id="KW-1185">Reference proteome</keyword>
<dbReference type="CDD" id="cd17906">
    <property type="entry name" value="CheX"/>
    <property type="match status" value="1"/>
</dbReference>
<reference evidence="3" key="1">
    <citation type="submission" date="2020-07" db="EMBL/GenBank/DDBJ databases">
        <title>Vallitalea pronyensis genome.</title>
        <authorList>
            <person name="Postec A."/>
        </authorList>
    </citation>
    <scope>NUCLEOTIDE SEQUENCE</scope>
    <source>
        <strain evidence="3">FatNI3</strain>
    </source>
</reference>
<dbReference type="RefSeq" id="WP_212696170.1">
    <property type="nucleotide sequence ID" value="NZ_CP058649.1"/>
</dbReference>
<feature type="domain" description="Chemotaxis phosphatase CheX-like" evidence="2">
    <location>
        <begin position="45"/>
        <end position="140"/>
    </location>
</feature>
<organism evidence="3 4">
    <name type="scientific">Vallitalea pronyensis</name>
    <dbReference type="NCBI Taxonomy" id="1348613"/>
    <lineage>
        <taxon>Bacteria</taxon>
        <taxon>Bacillati</taxon>
        <taxon>Bacillota</taxon>
        <taxon>Clostridia</taxon>
        <taxon>Lachnospirales</taxon>
        <taxon>Vallitaleaceae</taxon>
        <taxon>Vallitalea</taxon>
    </lineage>
</organism>
<dbReference type="PANTHER" id="PTHR39452">
    <property type="entry name" value="CHEY-P PHOSPHATASE CHEX"/>
    <property type="match status" value="1"/>
</dbReference>
<evidence type="ECO:0000313" key="4">
    <source>
        <dbReference type="Proteomes" id="UP000683246"/>
    </source>
</evidence>
<dbReference type="Pfam" id="PF13690">
    <property type="entry name" value="CheX"/>
    <property type="match status" value="1"/>
</dbReference>
<dbReference type="EMBL" id="CP058649">
    <property type="protein sequence ID" value="QUI25466.1"/>
    <property type="molecule type" value="Genomic_DNA"/>
</dbReference>
<accession>A0A8J8SJA6</accession>